<evidence type="ECO:0000313" key="3">
    <source>
        <dbReference type="Proteomes" id="UP000095228"/>
    </source>
</evidence>
<dbReference type="Proteomes" id="UP000095228">
    <property type="component" value="Chromosome"/>
</dbReference>
<dbReference type="InterPro" id="IPR031165">
    <property type="entry name" value="GNAT_YJDJ"/>
</dbReference>
<name>A0A1D8AW90_9BACT</name>
<accession>A0A1D8AW90</accession>
<dbReference type="Pfam" id="PF14542">
    <property type="entry name" value="Acetyltransf_CG"/>
    <property type="match status" value="1"/>
</dbReference>
<proteinExistence type="predicted"/>
<dbReference type="EMBL" id="CP016094">
    <property type="protein sequence ID" value="AOS45164.1"/>
    <property type="molecule type" value="Genomic_DNA"/>
</dbReference>
<evidence type="ECO:0000259" key="1">
    <source>
        <dbReference type="PROSITE" id="PS51729"/>
    </source>
</evidence>
<reference evidence="2 3" key="1">
    <citation type="submission" date="2016-06" db="EMBL/GenBank/DDBJ databases">
        <title>Three novel species with peptidoglycan cell walls form the new genus Lacunisphaera gen. nov. in the family Opitutaceae of the verrucomicrobial subdivision 4.</title>
        <authorList>
            <person name="Rast P."/>
            <person name="Gloeckner I."/>
            <person name="Jogler M."/>
            <person name="Boedeker C."/>
            <person name="Jeske O."/>
            <person name="Wiegand S."/>
            <person name="Reinhardt R."/>
            <person name="Schumann P."/>
            <person name="Rohde M."/>
            <person name="Spring S."/>
            <person name="Gloeckner F.O."/>
            <person name="Jogler C."/>
        </authorList>
    </citation>
    <scope>NUCLEOTIDE SEQUENCE [LARGE SCALE GENOMIC DNA]</scope>
    <source>
        <strain evidence="2 3">IG16b</strain>
    </source>
</reference>
<sequence>MADPVPVQHNVGASRYEAAVEGFLSVCEYERDGERLVFTHTLVPPELRGRGIAEQLVRTALADARAAGRRVVPACSYVARFIERHREFQDLVDRD</sequence>
<protein>
    <recommendedName>
        <fullName evidence="1">N-acetyltransferase domain-containing protein</fullName>
    </recommendedName>
</protein>
<dbReference type="PANTHER" id="PTHR31435">
    <property type="entry name" value="PROTEIN NATD1"/>
    <property type="match status" value="1"/>
</dbReference>
<dbReference type="InterPro" id="IPR045057">
    <property type="entry name" value="Gcn5-rel_NAT"/>
</dbReference>
<evidence type="ECO:0000313" key="2">
    <source>
        <dbReference type="EMBL" id="AOS45164.1"/>
    </source>
</evidence>
<dbReference type="STRING" id="1838286.Verru16b_02240"/>
<dbReference type="CDD" id="cd04301">
    <property type="entry name" value="NAT_SF"/>
    <property type="match status" value="1"/>
</dbReference>
<dbReference type="SUPFAM" id="SSF55729">
    <property type="entry name" value="Acyl-CoA N-acyltransferases (Nat)"/>
    <property type="match status" value="1"/>
</dbReference>
<feature type="domain" description="N-acetyltransferase" evidence="1">
    <location>
        <begin position="8"/>
        <end position="93"/>
    </location>
</feature>
<gene>
    <name evidence="2" type="ORF">Verru16b_02240</name>
</gene>
<dbReference type="OrthoDB" id="9793389at2"/>
<dbReference type="PANTHER" id="PTHR31435:SF9">
    <property type="entry name" value="PROTEIN NATD1"/>
    <property type="match status" value="1"/>
</dbReference>
<dbReference type="InterPro" id="IPR016181">
    <property type="entry name" value="Acyl_CoA_acyltransferase"/>
</dbReference>
<dbReference type="PROSITE" id="PS51729">
    <property type="entry name" value="GNAT_YJDJ"/>
    <property type="match status" value="1"/>
</dbReference>
<dbReference type="AlphaFoldDB" id="A0A1D8AW90"/>
<organism evidence="2 3">
    <name type="scientific">Lacunisphaera limnophila</name>
    <dbReference type="NCBI Taxonomy" id="1838286"/>
    <lineage>
        <taxon>Bacteria</taxon>
        <taxon>Pseudomonadati</taxon>
        <taxon>Verrucomicrobiota</taxon>
        <taxon>Opitutia</taxon>
        <taxon>Opitutales</taxon>
        <taxon>Opitutaceae</taxon>
        <taxon>Lacunisphaera</taxon>
    </lineage>
</organism>
<dbReference type="Gene3D" id="3.40.630.30">
    <property type="match status" value="1"/>
</dbReference>
<keyword evidence="3" id="KW-1185">Reference proteome</keyword>
<dbReference type="KEGG" id="obg:Verru16b_02240"/>
<dbReference type="RefSeq" id="WP_069962347.1">
    <property type="nucleotide sequence ID" value="NZ_CP016094.1"/>
</dbReference>